<accession>A0A9P8JZW8</accession>
<evidence type="ECO:0000313" key="3">
    <source>
        <dbReference type="Proteomes" id="UP000729357"/>
    </source>
</evidence>
<feature type="region of interest" description="Disordered" evidence="1">
    <location>
        <begin position="16"/>
        <end position="53"/>
    </location>
</feature>
<gene>
    <name evidence="2" type="ORF">KCU98_g3227</name>
</gene>
<name>A0A9P8JZW8_AURME</name>
<keyword evidence="3" id="KW-1185">Reference proteome</keyword>
<dbReference type="Proteomes" id="UP000729357">
    <property type="component" value="Unassembled WGS sequence"/>
</dbReference>
<reference evidence="2" key="2">
    <citation type="submission" date="2021-08" db="EMBL/GenBank/DDBJ databases">
        <authorList>
            <person name="Gostincar C."/>
            <person name="Sun X."/>
            <person name="Song Z."/>
            <person name="Gunde-Cimerman N."/>
        </authorList>
    </citation>
    <scope>NUCLEOTIDE SEQUENCE</scope>
    <source>
        <strain evidence="2">EXF-9298</strain>
    </source>
</reference>
<dbReference type="AlphaFoldDB" id="A0A9P8JZW8"/>
<dbReference type="EMBL" id="JAHFXS010000212">
    <property type="protein sequence ID" value="KAG9987592.1"/>
    <property type="molecule type" value="Genomic_DNA"/>
</dbReference>
<evidence type="ECO:0000256" key="1">
    <source>
        <dbReference type="SAM" id="MobiDB-lite"/>
    </source>
</evidence>
<proteinExistence type="predicted"/>
<feature type="compositionally biased region" description="Polar residues" evidence="1">
    <location>
        <begin position="19"/>
        <end position="28"/>
    </location>
</feature>
<sequence>MGYSGSQRCNLEKAKTIARQKTQSQGAQAQVPLTPDLSVRATGPSITSGIDDPGTLGHDDMTYLASDGFGDSMMIDDLNFFEQLSQIDLPFPWNFSAYT</sequence>
<organism evidence="2 3">
    <name type="scientific">Aureobasidium melanogenum</name>
    <name type="common">Aureobasidium pullulans var. melanogenum</name>
    <dbReference type="NCBI Taxonomy" id="46634"/>
    <lineage>
        <taxon>Eukaryota</taxon>
        <taxon>Fungi</taxon>
        <taxon>Dikarya</taxon>
        <taxon>Ascomycota</taxon>
        <taxon>Pezizomycotina</taxon>
        <taxon>Dothideomycetes</taxon>
        <taxon>Dothideomycetidae</taxon>
        <taxon>Dothideales</taxon>
        <taxon>Saccotheciaceae</taxon>
        <taxon>Aureobasidium</taxon>
    </lineage>
</organism>
<comment type="caution">
    <text evidence="2">The sequence shown here is derived from an EMBL/GenBank/DDBJ whole genome shotgun (WGS) entry which is preliminary data.</text>
</comment>
<protein>
    <submittedName>
        <fullName evidence="2">Uncharacterized protein</fullName>
    </submittedName>
</protein>
<evidence type="ECO:0000313" key="2">
    <source>
        <dbReference type="EMBL" id="KAG9987592.1"/>
    </source>
</evidence>
<reference evidence="2" key="1">
    <citation type="journal article" date="2021" name="J Fungi (Basel)">
        <title>Virulence traits and population genomics of the black yeast Aureobasidium melanogenum.</title>
        <authorList>
            <person name="Cernosa A."/>
            <person name="Sun X."/>
            <person name="Gostincar C."/>
            <person name="Fang C."/>
            <person name="Gunde-Cimerman N."/>
            <person name="Song Z."/>
        </authorList>
    </citation>
    <scope>NUCLEOTIDE SEQUENCE</scope>
    <source>
        <strain evidence="2">EXF-9298</strain>
    </source>
</reference>
<feature type="non-terminal residue" evidence="2">
    <location>
        <position position="99"/>
    </location>
</feature>